<dbReference type="Proteomes" id="UP000694415">
    <property type="component" value="Unplaced"/>
</dbReference>
<dbReference type="Ensembl" id="ENSMSIT00000031555.1">
    <property type="protein sequence ID" value="ENSMSIP00000025000.1"/>
    <property type="gene ID" value="ENSMSIG00000021147.1"/>
</dbReference>
<accession>A0A8C6HRV1</accession>
<proteinExistence type="predicted"/>
<evidence type="ECO:0000313" key="2">
    <source>
        <dbReference type="Ensembl" id="ENSMSIP00000025000.1"/>
    </source>
</evidence>
<dbReference type="AlphaFoldDB" id="A0A8C6HRV1"/>
<organism evidence="2 3">
    <name type="scientific">Mus spicilegus</name>
    <name type="common">Mound-building mouse</name>
    <dbReference type="NCBI Taxonomy" id="10103"/>
    <lineage>
        <taxon>Eukaryota</taxon>
        <taxon>Metazoa</taxon>
        <taxon>Chordata</taxon>
        <taxon>Craniata</taxon>
        <taxon>Vertebrata</taxon>
        <taxon>Euteleostomi</taxon>
        <taxon>Mammalia</taxon>
        <taxon>Eutheria</taxon>
        <taxon>Euarchontoglires</taxon>
        <taxon>Glires</taxon>
        <taxon>Rodentia</taxon>
        <taxon>Myomorpha</taxon>
        <taxon>Muroidea</taxon>
        <taxon>Muridae</taxon>
        <taxon>Murinae</taxon>
        <taxon>Mus</taxon>
        <taxon>Mus</taxon>
    </lineage>
</organism>
<feature type="region of interest" description="Disordered" evidence="1">
    <location>
        <begin position="19"/>
        <end position="73"/>
    </location>
</feature>
<protein>
    <submittedName>
        <fullName evidence="2">Uncharacterized protein</fullName>
    </submittedName>
</protein>
<evidence type="ECO:0000313" key="3">
    <source>
        <dbReference type="Proteomes" id="UP000694415"/>
    </source>
</evidence>
<reference evidence="2" key="1">
    <citation type="submission" date="2025-08" db="UniProtKB">
        <authorList>
            <consortium name="Ensembl"/>
        </authorList>
    </citation>
    <scope>IDENTIFICATION</scope>
</reference>
<keyword evidence="3" id="KW-1185">Reference proteome</keyword>
<evidence type="ECO:0000256" key="1">
    <source>
        <dbReference type="SAM" id="MobiDB-lite"/>
    </source>
</evidence>
<reference evidence="2" key="2">
    <citation type="submission" date="2025-09" db="UniProtKB">
        <authorList>
            <consortium name="Ensembl"/>
        </authorList>
    </citation>
    <scope>IDENTIFICATION</scope>
</reference>
<sequence length="73" mass="7949">MASLEDVEKSFPVLSFNRLSSPGTPGDQHHVALQWSLPPGSPCSSSEVPSQTADPDLQDIEEVKITRDTWLGE</sequence>
<feature type="compositionally biased region" description="Polar residues" evidence="1">
    <location>
        <begin position="42"/>
        <end position="53"/>
    </location>
</feature>
<name>A0A8C6HRV1_MUSSI</name>